<dbReference type="SUPFAM" id="SSF143631">
    <property type="entry name" value="ApbE-like"/>
    <property type="match status" value="1"/>
</dbReference>
<gene>
    <name evidence="1" type="ORF">dsmv_3459</name>
</gene>
<dbReference type="EMBL" id="ATHJ01000123">
    <property type="protein sequence ID" value="EPR34050.1"/>
    <property type="molecule type" value="Genomic_DNA"/>
</dbReference>
<dbReference type="STRING" id="897.B2D07_10690"/>
<accession>S7TBY3</accession>
<evidence type="ECO:0000313" key="2">
    <source>
        <dbReference type="Proteomes" id="UP000014977"/>
    </source>
</evidence>
<keyword evidence="2" id="KW-1185">Reference proteome</keyword>
<dbReference type="PIRSF" id="PIRSF006421">
    <property type="entry name" value="UCP006421"/>
    <property type="match status" value="1"/>
</dbReference>
<name>S7TBY3_DESML</name>
<dbReference type="RefSeq" id="WP_020878592.1">
    <property type="nucleotide sequence ID" value="NZ_ATHJ01000123.1"/>
</dbReference>
<dbReference type="eggNOG" id="COG2122">
    <property type="taxonomic scope" value="Bacteria"/>
</dbReference>
<comment type="caution">
    <text evidence="1">The sequence shown here is derived from an EMBL/GenBank/DDBJ whole genome shotgun (WGS) entry which is preliminary data.</text>
</comment>
<sequence>MIHEPRVYREFVDIGRRTYFKVRVKETDLFVHARKNLESLTRDLVLKHRSYIEGYIRDNPDFATSLAPLQSVGPAPAVIRDMITAGQSAGVGPMAAVAGALSEHVGRELLACSPEIIVENGGDVFIKADAPLTVALFAGRSPMSLRIGLRIDASREATAVCTSSGTIGHSLSLGSADAVCVVSSSCALADAVATAVGNRVRSVADIQQALAFGRRIKGVAGVVIVKGDKLGVWGNLELVPITLKRSASAPAVGIK</sequence>
<proteinExistence type="predicted"/>
<evidence type="ECO:0000313" key="1">
    <source>
        <dbReference type="EMBL" id="EPR34050.1"/>
    </source>
</evidence>
<keyword evidence="1" id="KW-0449">Lipoprotein</keyword>
<dbReference type="NCBIfam" id="NF003323">
    <property type="entry name" value="PRK04334.1-3"/>
    <property type="match status" value="1"/>
</dbReference>
<dbReference type="InterPro" id="IPR007183">
    <property type="entry name" value="UPF0280"/>
</dbReference>
<organism evidence="1 2">
    <name type="scientific">Desulfococcus multivorans DSM 2059</name>
    <dbReference type="NCBI Taxonomy" id="1121405"/>
    <lineage>
        <taxon>Bacteria</taxon>
        <taxon>Pseudomonadati</taxon>
        <taxon>Thermodesulfobacteriota</taxon>
        <taxon>Desulfobacteria</taxon>
        <taxon>Desulfobacterales</taxon>
        <taxon>Desulfococcaceae</taxon>
        <taxon>Desulfococcus</taxon>
    </lineage>
</organism>
<dbReference type="Proteomes" id="UP000014977">
    <property type="component" value="Unassembled WGS sequence"/>
</dbReference>
<dbReference type="Gene3D" id="3.10.520.10">
    <property type="entry name" value="ApbE-like domains"/>
    <property type="match status" value="1"/>
</dbReference>
<protein>
    <submittedName>
        <fullName evidence="1">ApbE family lipoprotein</fullName>
    </submittedName>
</protein>
<dbReference type="AlphaFoldDB" id="S7TBY3"/>
<dbReference type="InterPro" id="IPR003374">
    <property type="entry name" value="ApbE-like_sf"/>
</dbReference>
<reference evidence="1 2" key="1">
    <citation type="journal article" date="2013" name="Genome Announc.">
        <title>Draft genome sequences for three mercury-methylating, sulfate-reducing bacteria.</title>
        <authorList>
            <person name="Brown S.D."/>
            <person name="Hurt R.A.Jr."/>
            <person name="Gilmour C.C."/>
            <person name="Elias D.A."/>
        </authorList>
    </citation>
    <scope>NUCLEOTIDE SEQUENCE [LARGE SCALE GENOMIC DNA]</scope>
    <source>
        <strain evidence="1 2">DSM 2059</strain>
    </source>
</reference>
<dbReference type="OrthoDB" id="9787842at2"/>